<dbReference type="InterPro" id="IPR011333">
    <property type="entry name" value="SKP1/BTB/POZ_sf"/>
</dbReference>
<feature type="domain" description="TLDc" evidence="2">
    <location>
        <begin position="266"/>
        <end position="437"/>
    </location>
</feature>
<keyword evidence="4" id="KW-1185">Reference proteome</keyword>
<accession>A0A397TN19</accession>
<name>A0A397TN19_9GLOM</name>
<evidence type="ECO:0000313" key="4">
    <source>
        <dbReference type="Proteomes" id="UP000265703"/>
    </source>
</evidence>
<dbReference type="Proteomes" id="UP000265703">
    <property type="component" value="Unassembled WGS sequence"/>
</dbReference>
<dbReference type="STRING" id="658196.A0A397TN19"/>
<dbReference type="SUPFAM" id="SSF54695">
    <property type="entry name" value="POZ domain"/>
    <property type="match status" value="1"/>
</dbReference>
<gene>
    <name evidence="3" type="ORF">C1645_802426</name>
</gene>
<evidence type="ECO:0000259" key="2">
    <source>
        <dbReference type="PROSITE" id="PS51886"/>
    </source>
</evidence>
<dbReference type="InterPro" id="IPR000210">
    <property type="entry name" value="BTB/POZ_dom"/>
</dbReference>
<evidence type="ECO:0000259" key="1">
    <source>
        <dbReference type="PROSITE" id="PS50097"/>
    </source>
</evidence>
<dbReference type="EMBL" id="QKYT01000045">
    <property type="protein sequence ID" value="RIA96421.1"/>
    <property type="molecule type" value="Genomic_DNA"/>
</dbReference>
<evidence type="ECO:0008006" key="5">
    <source>
        <dbReference type="Google" id="ProtNLM"/>
    </source>
</evidence>
<organism evidence="3 4">
    <name type="scientific">Glomus cerebriforme</name>
    <dbReference type="NCBI Taxonomy" id="658196"/>
    <lineage>
        <taxon>Eukaryota</taxon>
        <taxon>Fungi</taxon>
        <taxon>Fungi incertae sedis</taxon>
        <taxon>Mucoromycota</taxon>
        <taxon>Glomeromycotina</taxon>
        <taxon>Glomeromycetes</taxon>
        <taxon>Glomerales</taxon>
        <taxon>Glomeraceae</taxon>
        <taxon>Glomus</taxon>
    </lineage>
</organism>
<proteinExistence type="predicted"/>
<dbReference type="PROSITE" id="PS51886">
    <property type="entry name" value="TLDC"/>
    <property type="match status" value="1"/>
</dbReference>
<dbReference type="Pfam" id="PF00651">
    <property type="entry name" value="BTB"/>
    <property type="match status" value="1"/>
</dbReference>
<protein>
    <recommendedName>
        <fullName evidence="5">TLDc domain-containing protein</fullName>
    </recommendedName>
</protein>
<comment type="caution">
    <text evidence="3">The sequence shown here is derived from an EMBL/GenBank/DDBJ whole genome shotgun (WGS) entry which is preliminary data.</text>
</comment>
<sequence>MDVGNDDVKNETSIHFQNALSNQTKEYGLFILEKPNISPSVFEVLLNYIYSGKLIIKKKIKCLYVIIAAYDLQLQNVVEHLENYLIENDSAWKLPKDFFIVSEQRQLKKLEKQALKLACMDPKIIFKSKYFLKLNEGFLIQFLKRNDLELNEIKILKNLIYWGIANTDPTLKVLRTSKFLTVSSGWTSIDFMNLKKTLRNCIPYIRFFQMSLGDYTLVQNTFKDILPNGLDDEIMQHLKDFNPLVRTPINDYMLPPRESAYPFDSNIINASDAAWIASWIYGPKYINDKFQFKNMPYIFTRVYRGSVDGFGNYRNICKYNRVVIVIKVRNSGEIVGAYNPFGWDINYMRDICCKSFKNIFHILDRYFIFSLTNRSNPILSYHKKEFMSEISDDGRILFGRDLSVNGIHCTSEQYSFEKKIIDKERFELAELEIFRISNKNFFYPLF</sequence>
<feature type="domain" description="BTB" evidence="1">
    <location>
        <begin position="13"/>
        <end position="58"/>
    </location>
</feature>
<dbReference type="PROSITE" id="PS50097">
    <property type="entry name" value="BTB"/>
    <property type="match status" value="1"/>
</dbReference>
<dbReference type="Gene3D" id="3.30.710.10">
    <property type="entry name" value="Potassium Channel Kv1.1, Chain A"/>
    <property type="match status" value="1"/>
</dbReference>
<reference evidence="3 4" key="1">
    <citation type="submission" date="2018-06" db="EMBL/GenBank/DDBJ databases">
        <title>Comparative genomics reveals the genomic features of Rhizophagus irregularis, R. cerebriforme, R. diaphanum and Gigaspora rosea, and their symbiotic lifestyle signature.</title>
        <authorList>
            <person name="Morin E."/>
            <person name="San Clemente H."/>
            <person name="Chen E.C.H."/>
            <person name="De La Providencia I."/>
            <person name="Hainaut M."/>
            <person name="Kuo A."/>
            <person name="Kohler A."/>
            <person name="Murat C."/>
            <person name="Tang N."/>
            <person name="Roy S."/>
            <person name="Loubradou J."/>
            <person name="Henrissat B."/>
            <person name="Grigoriev I.V."/>
            <person name="Corradi N."/>
            <person name="Roux C."/>
            <person name="Martin F.M."/>
        </authorList>
    </citation>
    <scope>NUCLEOTIDE SEQUENCE [LARGE SCALE GENOMIC DNA]</scope>
    <source>
        <strain evidence="3 4">DAOM 227022</strain>
    </source>
</reference>
<dbReference type="InterPro" id="IPR006571">
    <property type="entry name" value="TLDc_dom"/>
</dbReference>
<dbReference type="AlphaFoldDB" id="A0A397TN19"/>
<evidence type="ECO:0000313" key="3">
    <source>
        <dbReference type="EMBL" id="RIA96421.1"/>
    </source>
</evidence>
<dbReference type="OrthoDB" id="2365869at2759"/>